<dbReference type="NCBIfam" id="TIGR00126">
    <property type="entry name" value="deoC"/>
    <property type="match status" value="1"/>
</dbReference>
<keyword evidence="4 6" id="KW-0704">Schiff base</keyword>
<sequence length="224" mass="23632">MNANELASYIDHTLLKPEVTKEAIVALCQEAKDYHFKTVCVHPYWVKTAVKALEGTEVGVTTVIGFPHGTTTKEVKAFETEQAIQHGASDVDMVINVGALKSGLVDEVEEDIASVVKASNKRAVVKVIIETSQLTDEEKVVACERAVAAGADFVKTSTGFHTGGATLSDVRLMKETVGSNAKVKASGGVKNANDAKEYIDAGTDRIGTSSGIAIVSGGQSQSTY</sequence>
<dbReference type="InterPro" id="IPR028581">
    <property type="entry name" value="DeoC_typeI"/>
</dbReference>
<organism evidence="7 8">
    <name type="scientific">Geomicrobium sediminis</name>
    <dbReference type="NCBI Taxonomy" id="1347788"/>
    <lineage>
        <taxon>Bacteria</taxon>
        <taxon>Bacillati</taxon>
        <taxon>Bacillota</taxon>
        <taxon>Bacilli</taxon>
        <taxon>Bacillales</taxon>
        <taxon>Geomicrobium</taxon>
    </lineage>
</organism>
<dbReference type="HAMAP" id="MF_00114">
    <property type="entry name" value="DeoC_type1"/>
    <property type="match status" value="1"/>
</dbReference>
<evidence type="ECO:0000256" key="5">
    <source>
        <dbReference type="ARBA" id="ARBA00048791"/>
    </source>
</evidence>
<dbReference type="InterPro" id="IPR011343">
    <property type="entry name" value="DeoC"/>
</dbReference>
<evidence type="ECO:0000313" key="8">
    <source>
        <dbReference type="Proteomes" id="UP000741863"/>
    </source>
</evidence>
<dbReference type="CDD" id="cd00959">
    <property type="entry name" value="DeoC"/>
    <property type="match status" value="1"/>
</dbReference>
<dbReference type="PIRSF" id="PIRSF001357">
    <property type="entry name" value="DeoC"/>
    <property type="match status" value="1"/>
</dbReference>
<dbReference type="SMART" id="SM01133">
    <property type="entry name" value="DeoC"/>
    <property type="match status" value="1"/>
</dbReference>
<comment type="function">
    <text evidence="6">Catalyzes a reversible aldol reaction between acetaldehyde and D-glyceraldehyde 3-phosphate to generate 2-deoxy-D-ribose 5-phosphate.</text>
</comment>
<protein>
    <recommendedName>
        <fullName evidence="6">Deoxyribose-phosphate aldolase</fullName>
        <shortName evidence="6">DERA</shortName>
        <ecNumber evidence="6">4.1.2.4</ecNumber>
    </recommendedName>
    <alternativeName>
        <fullName evidence="6">2-deoxy-D-ribose 5-phosphate aldolase</fullName>
    </alternativeName>
    <alternativeName>
        <fullName evidence="6">Phosphodeoxyriboaldolase</fullName>
        <shortName evidence="6">Deoxyriboaldolase</shortName>
    </alternativeName>
</protein>
<feature type="active site" description="Proton donor/acceptor" evidence="6">
    <location>
        <position position="184"/>
    </location>
</feature>
<comment type="similarity">
    <text evidence="1 6">Belongs to the DeoC/FbaB aldolase family. DeoC type 1 subfamily.</text>
</comment>
<proteinExistence type="inferred from homology"/>
<dbReference type="InterPro" id="IPR013785">
    <property type="entry name" value="Aldolase_TIM"/>
</dbReference>
<comment type="subcellular location">
    <subcellularLocation>
        <location evidence="6">Cytoplasm</location>
    </subcellularLocation>
</comment>
<comment type="caution">
    <text evidence="7">The sequence shown here is derived from an EMBL/GenBank/DDBJ whole genome shotgun (WGS) entry which is preliminary data.</text>
</comment>
<dbReference type="RefSeq" id="WP_204695895.1">
    <property type="nucleotide sequence ID" value="NZ_JAFBEC010000002.1"/>
</dbReference>
<keyword evidence="8" id="KW-1185">Reference proteome</keyword>
<evidence type="ECO:0000256" key="1">
    <source>
        <dbReference type="ARBA" id="ARBA00010936"/>
    </source>
</evidence>
<dbReference type="SUPFAM" id="SSF51569">
    <property type="entry name" value="Aldolase"/>
    <property type="match status" value="1"/>
</dbReference>
<dbReference type="EMBL" id="JAFBEC010000002">
    <property type="protein sequence ID" value="MBM7631852.1"/>
    <property type="molecule type" value="Genomic_DNA"/>
</dbReference>
<dbReference type="EC" id="4.1.2.4" evidence="6"/>
<evidence type="ECO:0000256" key="6">
    <source>
        <dbReference type="HAMAP-Rule" id="MF_00114"/>
    </source>
</evidence>
<dbReference type="GO" id="GO:0004139">
    <property type="term" value="F:deoxyribose-phosphate aldolase activity"/>
    <property type="evidence" value="ECO:0007669"/>
    <property type="project" value="UniProtKB-EC"/>
</dbReference>
<evidence type="ECO:0000256" key="4">
    <source>
        <dbReference type="ARBA" id="ARBA00023270"/>
    </source>
</evidence>
<evidence type="ECO:0000256" key="2">
    <source>
        <dbReference type="ARBA" id="ARBA00022490"/>
    </source>
</evidence>
<dbReference type="Gene3D" id="3.20.20.70">
    <property type="entry name" value="Aldolase class I"/>
    <property type="match status" value="1"/>
</dbReference>
<comment type="catalytic activity">
    <reaction evidence="5 6">
        <text>2-deoxy-D-ribose 5-phosphate = D-glyceraldehyde 3-phosphate + acetaldehyde</text>
        <dbReference type="Rhea" id="RHEA:12821"/>
        <dbReference type="ChEBI" id="CHEBI:15343"/>
        <dbReference type="ChEBI" id="CHEBI:59776"/>
        <dbReference type="ChEBI" id="CHEBI:62877"/>
        <dbReference type="EC" id="4.1.2.4"/>
    </reaction>
</comment>
<name>A0ABS2P8W4_9BACL</name>
<evidence type="ECO:0000313" key="7">
    <source>
        <dbReference type="EMBL" id="MBM7631852.1"/>
    </source>
</evidence>
<dbReference type="InterPro" id="IPR002915">
    <property type="entry name" value="DeoC/FbaB/LacD_aldolase"/>
</dbReference>
<dbReference type="PANTHER" id="PTHR10889">
    <property type="entry name" value="DEOXYRIBOSE-PHOSPHATE ALDOLASE"/>
    <property type="match status" value="1"/>
</dbReference>
<comment type="pathway">
    <text evidence="6">Carbohydrate degradation; 2-deoxy-D-ribose 1-phosphate degradation; D-glyceraldehyde 3-phosphate and acetaldehyde from 2-deoxy-alpha-D-ribose 1-phosphate: step 2/2.</text>
</comment>
<dbReference type="Proteomes" id="UP000741863">
    <property type="component" value="Unassembled WGS sequence"/>
</dbReference>
<reference evidence="7 8" key="1">
    <citation type="submission" date="2021-01" db="EMBL/GenBank/DDBJ databases">
        <title>Genomic Encyclopedia of Type Strains, Phase IV (KMG-IV): sequencing the most valuable type-strain genomes for metagenomic binning, comparative biology and taxonomic classification.</title>
        <authorList>
            <person name="Goeker M."/>
        </authorList>
    </citation>
    <scope>NUCLEOTIDE SEQUENCE [LARGE SCALE GENOMIC DNA]</scope>
    <source>
        <strain evidence="7 8">DSM 25540</strain>
    </source>
</reference>
<keyword evidence="3 6" id="KW-0456">Lyase</keyword>
<feature type="active site" description="Schiff-base intermediate with acetaldehyde" evidence="6">
    <location>
        <position position="155"/>
    </location>
</feature>
<gene>
    <name evidence="6" type="primary">deoC</name>
    <name evidence="7" type="ORF">JOD17_000944</name>
</gene>
<dbReference type="Pfam" id="PF01791">
    <property type="entry name" value="DeoC"/>
    <property type="match status" value="1"/>
</dbReference>
<feature type="active site" description="Proton donor/acceptor" evidence="6">
    <location>
        <position position="92"/>
    </location>
</feature>
<evidence type="ECO:0000256" key="3">
    <source>
        <dbReference type="ARBA" id="ARBA00023239"/>
    </source>
</evidence>
<keyword evidence="2 6" id="KW-0963">Cytoplasm</keyword>
<accession>A0ABS2P8W4</accession>
<dbReference type="PANTHER" id="PTHR10889:SF1">
    <property type="entry name" value="DEOXYRIBOSE-PHOSPHATE ALDOLASE"/>
    <property type="match status" value="1"/>
</dbReference>